<dbReference type="KEGG" id="mbd:MEBOL_007015"/>
<dbReference type="Pfam" id="PF00698">
    <property type="entry name" value="Acyl_transf_1"/>
    <property type="match status" value="1"/>
</dbReference>
<organism evidence="4 5">
    <name type="scientific">Melittangium boletus DSM 14713</name>
    <dbReference type="NCBI Taxonomy" id="1294270"/>
    <lineage>
        <taxon>Bacteria</taxon>
        <taxon>Pseudomonadati</taxon>
        <taxon>Myxococcota</taxon>
        <taxon>Myxococcia</taxon>
        <taxon>Myxococcales</taxon>
        <taxon>Cystobacterineae</taxon>
        <taxon>Archangiaceae</taxon>
        <taxon>Melittangium</taxon>
    </lineage>
</organism>
<evidence type="ECO:0000313" key="5">
    <source>
        <dbReference type="Proteomes" id="UP000217289"/>
    </source>
</evidence>
<dbReference type="PANTHER" id="PTHR43775">
    <property type="entry name" value="FATTY ACID SYNTHASE"/>
    <property type="match status" value="1"/>
</dbReference>
<dbReference type="InterPro" id="IPR014043">
    <property type="entry name" value="Acyl_transferase_dom"/>
</dbReference>
<evidence type="ECO:0000259" key="3">
    <source>
        <dbReference type="SMART" id="SM00827"/>
    </source>
</evidence>
<gene>
    <name evidence="4" type="ORF">MEBOL_007015</name>
</gene>
<keyword evidence="1" id="KW-0596">Phosphopantetheine</keyword>
<dbReference type="InterPro" id="IPR001227">
    <property type="entry name" value="Ac_transferase_dom_sf"/>
</dbReference>
<evidence type="ECO:0000313" key="4">
    <source>
        <dbReference type="EMBL" id="ATB33517.1"/>
    </source>
</evidence>
<protein>
    <submittedName>
        <fullName evidence="4">Malonyl CoA-ACP transacylase</fullName>
    </submittedName>
</protein>
<dbReference type="GO" id="GO:0005737">
    <property type="term" value="C:cytoplasm"/>
    <property type="evidence" value="ECO:0007669"/>
    <property type="project" value="TreeGrafter"/>
</dbReference>
<dbReference type="SUPFAM" id="SSF55048">
    <property type="entry name" value="Probable ACP-binding domain of malonyl-CoA ACP transacylase"/>
    <property type="match status" value="1"/>
</dbReference>
<dbReference type="InterPro" id="IPR050091">
    <property type="entry name" value="PKS_NRPS_Biosynth_Enz"/>
</dbReference>
<dbReference type="SMART" id="SM00827">
    <property type="entry name" value="PKS_AT"/>
    <property type="match status" value="1"/>
</dbReference>
<dbReference type="EMBL" id="CP022163">
    <property type="protein sequence ID" value="ATB33517.1"/>
    <property type="molecule type" value="Genomic_DNA"/>
</dbReference>
<sequence>MWRTSEKSPMHRVEGGSPRRLRPVFVFSGQGSQWVGMGRALLERSTVFEMVLSACDAQVRRRLGWSLLDVVTARDAPLGDIEVSCPALVSMEIALAALWRSWGVEPAAVVGHSIGEVAAAHVAGVLSLEDAMRVICEQGRTMGQLRGQGAMAVVGLAWERVGEVLGGSEGRLWPLIHASPEWTVLGGEPEALEEALVVLREQGMVARRVDSQVAAHCPQVDPLREGLRERLADIRPRPERLPVVSTVTGHELPGRRFDADYWVRNLAEPVLFREGVDALIADGHDIFLEISPHPLVKHWLESCLADADREGQVLVSMRRGRDPSQEMLETLRVLSRTSADSTPCLHR</sequence>
<dbReference type="GO" id="GO:0005886">
    <property type="term" value="C:plasma membrane"/>
    <property type="evidence" value="ECO:0007669"/>
    <property type="project" value="TreeGrafter"/>
</dbReference>
<keyword evidence="2" id="KW-0597">Phosphoprotein</keyword>
<evidence type="ECO:0000256" key="2">
    <source>
        <dbReference type="ARBA" id="ARBA00022553"/>
    </source>
</evidence>
<dbReference type="InterPro" id="IPR016036">
    <property type="entry name" value="Malonyl_transacylase_ACP-bd"/>
</dbReference>
<accession>A0A250IQR1</accession>
<name>A0A250IQR1_9BACT</name>
<reference evidence="4 5" key="1">
    <citation type="submission" date="2017-06" db="EMBL/GenBank/DDBJ databases">
        <authorList>
            <person name="Kim H.J."/>
            <person name="Triplett B.A."/>
        </authorList>
    </citation>
    <scope>NUCLEOTIDE SEQUENCE [LARGE SCALE GENOMIC DNA]</scope>
    <source>
        <strain evidence="4 5">DSM 14713</strain>
    </source>
</reference>
<dbReference type="AlphaFoldDB" id="A0A250IQR1"/>
<dbReference type="Gene3D" id="3.40.366.10">
    <property type="entry name" value="Malonyl-Coenzyme A Acyl Carrier Protein, domain 2"/>
    <property type="match status" value="1"/>
</dbReference>
<dbReference type="SUPFAM" id="SSF52151">
    <property type="entry name" value="FabD/lysophospholipase-like"/>
    <property type="match status" value="1"/>
</dbReference>
<dbReference type="GO" id="GO:0071770">
    <property type="term" value="P:DIM/DIP cell wall layer assembly"/>
    <property type="evidence" value="ECO:0007669"/>
    <property type="project" value="TreeGrafter"/>
</dbReference>
<proteinExistence type="predicted"/>
<dbReference type="Proteomes" id="UP000217289">
    <property type="component" value="Chromosome"/>
</dbReference>
<dbReference type="PANTHER" id="PTHR43775:SF37">
    <property type="entry name" value="SI:DKEY-61P9.11"/>
    <property type="match status" value="1"/>
</dbReference>
<dbReference type="GO" id="GO:0004312">
    <property type="term" value="F:fatty acid synthase activity"/>
    <property type="evidence" value="ECO:0007669"/>
    <property type="project" value="TreeGrafter"/>
</dbReference>
<dbReference type="InterPro" id="IPR016035">
    <property type="entry name" value="Acyl_Trfase/lysoPLipase"/>
</dbReference>
<keyword evidence="5" id="KW-1185">Reference proteome</keyword>
<evidence type="ECO:0000256" key="1">
    <source>
        <dbReference type="ARBA" id="ARBA00022450"/>
    </source>
</evidence>
<dbReference type="Gene3D" id="3.30.70.250">
    <property type="entry name" value="Malonyl-CoA ACP transacylase, ACP-binding"/>
    <property type="match status" value="1"/>
</dbReference>
<dbReference type="GO" id="GO:0006633">
    <property type="term" value="P:fatty acid biosynthetic process"/>
    <property type="evidence" value="ECO:0007669"/>
    <property type="project" value="TreeGrafter"/>
</dbReference>
<feature type="domain" description="Malonyl-CoA:ACP transacylase (MAT)" evidence="3">
    <location>
        <begin position="26"/>
        <end position="321"/>
    </location>
</feature>